<gene>
    <name evidence="2" type="ORF">N4261_17640</name>
</gene>
<keyword evidence="1" id="KW-0812">Transmembrane</keyword>
<name>A0ABY6AUE8_9BURK</name>
<proteinExistence type="predicted"/>
<organism evidence="2 3">
    <name type="scientific">Roseateles amylovorans</name>
    <dbReference type="NCBI Taxonomy" id="2978473"/>
    <lineage>
        <taxon>Bacteria</taxon>
        <taxon>Pseudomonadati</taxon>
        <taxon>Pseudomonadota</taxon>
        <taxon>Betaproteobacteria</taxon>
        <taxon>Burkholderiales</taxon>
        <taxon>Sphaerotilaceae</taxon>
        <taxon>Roseateles</taxon>
    </lineage>
</organism>
<evidence type="ECO:0000313" key="3">
    <source>
        <dbReference type="Proteomes" id="UP001064933"/>
    </source>
</evidence>
<evidence type="ECO:0000256" key="1">
    <source>
        <dbReference type="SAM" id="Phobius"/>
    </source>
</evidence>
<dbReference type="Proteomes" id="UP001064933">
    <property type="component" value="Chromosome"/>
</dbReference>
<keyword evidence="3" id="KW-1185">Reference proteome</keyword>
<keyword evidence="1" id="KW-0472">Membrane</keyword>
<accession>A0ABY6AUE8</accession>
<sequence length="43" mass="4756">MAIIDMFLGMDWAGGLMSPLVVLPVFVIAYLAAPRVSKRFDDK</sequence>
<dbReference type="RefSeq" id="WP_261756586.1">
    <property type="nucleotide sequence ID" value="NZ_CP104562.2"/>
</dbReference>
<evidence type="ECO:0000313" key="2">
    <source>
        <dbReference type="EMBL" id="UXH76846.1"/>
    </source>
</evidence>
<protein>
    <submittedName>
        <fullName evidence="2">Uncharacterized protein</fullName>
    </submittedName>
</protein>
<reference evidence="2" key="1">
    <citation type="submission" date="2022-10" db="EMBL/GenBank/DDBJ databases">
        <title>Characterization and whole genome sequencing of a new Roseateles species, isolated from fresh water.</title>
        <authorList>
            <person name="Guliayeva D.Y."/>
            <person name="Akhremchuk A.E."/>
            <person name="Sikolenko M.A."/>
            <person name="Valentovich L.N."/>
            <person name="Sidarenka A.V."/>
        </authorList>
    </citation>
    <scope>NUCLEOTIDE SEQUENCE</scope>
    <source>
        <strain evidence="2">BIM B-1768</strain>
    </source>
</reference>
<dbReference type="EMBL" id="CP104562">
    <property type="protein sequence ID" value="UXH76846.1"/>
    <property type="molecule type" value="Genomic_DNA"/>
</dbReference>
<feature type="transmembrane region" description="Helical" evidence="1">
    <location>
        <begin position="12"/>
        <end position="33"/>
    </location>
</feature>
<keyword evidence="1" id="KW-1133">Transmembrane helix</keyword>